<accession>A0ABX0WDB9</accession>
<feature type="transmembrane region" description="Helical" evidence="1">
    <location>
        <begin position="107"/>
        <end position="130"/>
    </location>
</feature>
<evidence type="ECO:0000256" key="1">
    <source>
        <dbReference type="SAM" id="Phobius"/>
    </source>
</evidence>
<evidence type="ECO:0000313" key="2">
    <source>
        <dbReference type="EMBL" id="NJA87685.1"/>
    </source>
</evidence>
<comment type="caution">
    <text evidence="2">The sequence shown here is derived from an EMBL/GenBank/DDBJ whole genome shotgun (WGS) entry which is preliminary data.</text>
</comment>
<dbReference type="Proteomes" id="UP000720344">
    <property type="component" value="Unassembled WGS sequence"/>
</dbReference>
<dbReference type="RefSeq" id="WP_153590639.1">
    <property type="nucleotide sequence ID" value="NZ_JAATWB010000001.1"/>
</dbReference>
<name>A0ABX0WDB9_9RHOO</name>
<gene>
    <name evidence="2" type="ORF">HCX48_00380</name>
</gene>
<organism evidence="2 3">
    <name type="scientific">Rhodocyclus gracilis</name>
    <dbReference type="NCBI Taxonomy" id="2929842"/>
    <lineage>
        <taxon>Bacteria</taxon>
        <taxon>Pseudomonadati</taxon>
        <taxon>Pseudomonadota</taxon>
        <taxon>Betaproteobacteria</taxon>
        <taxon>Rhodocyclales</taxon>
        <taxon>Rhodocyclaceae</taxon>
        <taxon>Rhodocyclus</taxon>
    </lineage>
</organism>
<reference evidence="3" key="1">
    <citation type="submission" date="2020-03" db="EMBL/GenBank/DDBJ databases">
        <title>Whole-genome sequence of the purple nonsulfur bacterium Rhodocyclus tenuis DSM112.</title>
        <authorList>
            <person name="Kyndt J.A."/>
            <person name="Meyer T.E."/>
        </authorList>
    </citation>
    <scope>NUCLEOTIDE SEQUENCE [LARGE SCALE GENOMIC DNA]</scope>
    <source>
        <strain evidence="3">DSM 112</strain>
    </source>
</reference>
<dbReference type="EMBL" id="JAATWB010000001">
    <property type="protein sequence ID" value="NJA87685.1"/>
    <property type="molecule type" value="Genomic_DNA"/>
</dbReference>
<keyword evidence="3" id="KW-1185">Reference proteome</keyword>
<evidence type="ECO:0000313" key="3">
    <source>
        <dbReference type="Proteomes" id="UP000720344"/>
    </source>
</evidence>
<feature type="transmembrane region" description="Helical" evidence="1">
    <location>
        <begin position="45"/>
        <end position="68"/>
    </location>
</feature>
<keyword evidence="1" id="KW-0812">Transmembrane</keyword>
<proteinExistence type="predicted"/>
<keyword evidence="1" id="KW-0472">Membrane</keyword>
<sequence length="135" mass="15446">MFIFSDDGREAFLKLVSRLSGQVLLLAPCFFITKLPKFTWSEPIAWIVMLWLGVLYFFASGAAMIEFLEASKKSEDFRKISEDVSASGAKGFTYFWQMLKRTPWREFISFGFQLFIALGCTFAVLAYLAFSFSHA</sequence>
<keyword evidence="1" id="KW-1133">Transmembrane helix</keyword>
<protein>
    <submittedName>
        <fullName evidence="2">Uncharacterized protein</fullName>
    </submittedName>
</protein>